<keyword evidence="3" id="KW-0233">DNA recombination</keyword>
<name>A0ABM8R9T5_9BACT</name>
<evidence type="ECO:0000256" key="3">
    <source>
        <dbReference type="ARBA" id="ARBA00023172"/>
    </source>
</evidence>
<dbReference type="Gene3D" id="1.10.443.10">
    <property type="entry name" value="Intergrase catalytic core"/>
    <property type="match status" value="1"/>
</dbReference>
<dbReference type="PROSITE" id="PS51898">
    <property type="entry name" value="TYR_RECOMBINASE"/>
    <property type="match status" value="1"/>
</dbReference>
<dbReference type="RefSeq" id="WP_213042016.1">
    <property type="nucleotide sequence ID" value="NZ_CAJNBJ010000005.1"/>
</dbReference>
<keyword evidence="2" id="KW-0238">DNA-binding</keyword>
<feature type="region of interest" description="Disordered" evidence="4">
    <location>
        <begin position="370"/>
        <end position="393"/>
    </location>
</feature>
<evidence type="ECO:0000256" key="4">
    <source>
        <dbReference type="SAM" id="MobiDB-lite"/>
    </source>
</evidence>
<feature type="domain" description="Tyr recombinase" evidence="5">
    <location>
        <begin position="150"/>
        <end position="362"/>
    </location>
</feature>
<dbReference type="EMBL" id="CAJNBJ010000005">
    <property type="protein sequence ID" value="CAE6740755.1"/>
    <property type="molecule type" value="Genomic_DNA"/>
</dbReference>
<comment type="caution">
    <text evidence="6">The sequence shown here is derived from an EMBL/GenBank/DDBJ whole genome shotgun (WGS) entry which is preliminary data.</text>
</comment>
<dbReference type="CDD" id="cd00796">
    <property type="entry name" value="INT_Rci_Hp1_C"/>
    <property type="match status" value="1"/>
</dbReference>
<dbReference type="PANTHER" id="PTHR30349:SF41">
    <property type="entry name" value="INTEGRASE_RECOMBINASE PROTEIN MJ0367-RELATED"/>
    <property type="match status" value="1"/>
</dbReference>
<organism evidence="6 7">
    <name type="scientific">Nitrospira defluvii</name>
    <dbReference type="NCBI Taxonomy" id="330214"/>
    <lineage>
        <taxon>Bacteria</taxon>
        <taxon>Pseudomonadati</taxon>
        <taxon>Nitrospirota</taxon>
        <taxon>Nitrospiria</taxon>
        <taxon>Nitrospirales</taxon>
        <taxon>Nitrospiraceae</taxon>
        <taxon>Nitrospira</taxon>
    </lineage>
</organism>
<dbReference type="PANTHER" id="PTHR30349">
    <property type="entry name" value="PHAGE INTEGRASE-RELATED"/>
    <property type="match status" value="1"/>
</dbReference>
<proteinExistence type="inferred from homology"/>
<evidence type="ECO:0000313" key="7">
    <source>
        <dbReference type="Proteomes" id="UP000675880"/>
    </source>
</evidence>
<dbReference type="Proteomes" id="UP000675880">
    <property type="component" value="Unassembled WGS sequence"/>
</dbReference>
<keyword evidence="7" id="KW-1185">Reference proteome</keyword>
<reference evidence="6 7" key="1">
    <citation type="submission" date="2021-02" db="EMBL/GenBank/DDBJ databases">
        <authorList>
            <person name="Han P."/>
        </authorList>
    </citation>
    <scope>NUCLEOTIDE SEQUENCE [LARGE SCALE GENOMIC DNA]</scope>
    <source>
        <strain evidence="6">Candidatus Nitrospira sp. ZN2</strain>
    </source>
</reference>
<dbReference type="InterPro" id="IPR050090">
    <property type="entry name" value="Tyrosine_recombinase_XerCD"/>
</dbReference>
<gene>
    <name evidence="6" type="ORF">NSPZN2_130079</name>
</gene>
<protein>
    <submittedName>
        <fullName evidence="6">Phage integrase</fullName>
    </submittedName>
</protein>
<dbReference type="InterPro" id="IPR013762">
    <property type="entry name" value="Integrase-like_cat_sf"/>
</dbReference>
<comment type="similarity">
    <text evidence="1">Belongs to the 'phage' integrase family.</text>
</comment>
<sequence>MIKTIGRNKQWIDIHPNRKAGRIRKVVHGNRETAQRIVNSLYEQYYRGVFGWPKESTTTVAMLIDLVLEDRGLKGSVGEHDVANAALWNKLIGTKPAESIKGSYLKSLAKEWMTVPQKVGGRKKLMLLEAGTVNKRIGFLMRGYQLGLEAEPKLVTAKPVWHQLKENPPKSGFVNWPDFERLRTHQPEWVQVPSTIGHWSGMRLDEVLGLERIQVTFDHNKQDVTIDLRPGETKNGEPRFITLSGDPYEVLARWEAQTLQSHPNCKYFCHRDGEKTDSIRYQWERSCVASGLGSWKNPTAKTQSLKGYEGLTFHDLRRTGVRNLRRAGVDQKTIMLIIGHKTTSMFDRYNIIDEEDVRDASRKLRGYIQSKYQNGNSGGQLVDSASPNTPPNP</sequence>
<accession>A0ABM8R9T5</accession>
<dbReference type="SUPFAM" id="SSF56349">
    <property type="entry name" value="DNA breaking-rejoining enzymes"/>
    <property type="match status" value="1"/>
</dbReference>
<dbReference type="Pfam" id="PF00589">
    <property type="entry name" value="Phage_integrase"/>
    <property type="match status" value="1"/>
</dbReference>
<evidence type="ECO:0000256" key="2">
    <source>
        <dbReference type="ARBA" id="ARBA00023125"/>
    </source>
</evidence>
<evidence type="ECO:0000259" key="5">
    <source>
        <dbReference type="PROSITE" id="PS51898"/>
    </source>
</evidence>
<dbReference type="InterPro" id="IPR011010">
    <property type="entry name" value="DNA_brk_join_enz"/>
</dbReference>
<dbReference type="InterPro" id="IPR002104">
    <property type="entry name" value="Integrase_catalytic"/>
</dbReference>
<evidence type="ECO:0000313" key="6">
    <source>
        <dbReference type="EMBL" id="CAE6740755.1"/>
    </source>
</evidence>
<evidence type="ECO:0000256" key="1">
    <source>
        <dbReference type="ARBA" id="ARBA00008857"/>
    </source>
</evidence>